<reference evidence="1" key="1">
    <citation type="thesis" date="2020" institute="ProQuest LLC" country="789 East Eisenhower Parkway, Ann Arbor, MI, USA">
        <title>Comparative Genomics and Chromosome Evolution.</title>
        <authorList>
            <person name="Mudd A.B."/>
        </authorList>
    </citation>
    <scope>NUCLEOTIDE SEQUENCE</scope>
    <source>
        <strain evidence="1">HN-11 Male</strain>
        <tissue evidence="1">Kidney and liver</tissue>
    </source>
</reference>
<protein>
    <submittedName>
        <fullName evidence="1">Uncharacterized protein</fullName>
    </submittedName>
</protein>
<comment type="caution">
    <text evidence="1">The sequence shown here is derived from an EMBL/GenBank/DDBJ whole genome shotgun (WGS) entry which is preliminary data.</text>
</comment>
<dbReference type="EMBL" id="WNTK01000009">
    <property type="protein sequence ID" value="KAG9477828.1"/>
    <property type="molecule type" value="Genomic_DNA"/>
</dbReference>
<keyword evidence="2" id="KW-1185">Reference proteome</keyword>
<organism evidence="1 2">
    <name type="scientific">Eleutherodactylus coqui</name>
    <name type="common">Puerto Rican coqui</name>
    <dbReference type="NCBI Taxonomy" id="57060"/>
    <lineage>
        <taxon>Eukaryota</taxon>
        <taxon>Metazoa</taxon>
        <taxon>Chordata</taxon>
        <taxon>Craniata</taxon>
        <taxon>Vertebrata</taxon>
        <taxon>Euteleostomi</taxon>
        <taxon>Amphibia</taxon>
        <taxon>Batrachia</taxon>
        <taxon>Anura</taxon>
        <taxon>Neobatrachia</taxon>
        <taxon>Hyloidea</taxon>
        <taxon>Eleutherodactylidae</taxon>
        <taxon>Eleutherodactylinae</taxon>
        <taxon>Eleutherodactylus</taxon>
        <taxon>Eleutherodactylus</taxon>
    </lineage>
</organism>
<proteinExistence type="predicted"/>
<name>A0A8J6K1T6_ELECQ</name>
<dbReference type="Proteomes" id="UP000770717">
    <property type="component" value="Unassembled WGS sequence"/>
</dbReference>
<evidence type="ECO:0000313" key="2">
    <source>
        <dbReference type="Proteomes" id="UP000770717"/>
    </source>
</evidence>
<gene>
    <name evidence="1" type="ORF">GDO78_013027</name>
</gene>
<dbReference type="AlphaFoldDB" id="A0A8J6K1T6"/>
<sequence>MILHELGIKCCATITGGVISRKRGPSGLLHLYHRGRFNPFMASGPCNTLHCKAWRLLFLTWMSPAIVNKTRKLKPVSVGW</sequence>
<evidence type="ECO:0000313" key="1">
    <source>
        <dbReference type="EMBL" id="KAG9477828.1"/>
    </source>
</evidence>
<accession>A0A8J6K1T6</accession>